<feature type="transmembrane region" description="Helical" evidence="2">
    <location>
        <begin position="110"/>
        <end position="132"/>
    </location>
</feature>
<organism evidence="3 4">
    <name type="scientific">Streptomyces monashensis</name>
    <dbReference type="NCBI Taxonomy" id="1678012"/>
    <lineage>
        <taxon>Bacteria</taxon>
        <taxon>Bacillati</taxon>
        <taxon>Actinomycetota</taxon>
        <taxon>Actinomycetes</taxon>
        <taxon>Kitasatosporales</taxon>
        <taxon>Streptomycetaceae</taxon>
        <taxon>Streptomyces</taxon>
    </lineage>
</organism>
<keyword evidence="2" id="KW-0812">Transmembrane</keyword>
<keyword evidence="4" id="KW-1185">Reference proteome</keyword>
<proteinExistence type="predicted"/>
<feature type="transmembrane region" description="Helical" evidence="2">
    <location>
        <begin position="28"/>
        <end position="46"/>
    </location>
</feature>
<evidence type="ECO:0000256" key="2">
    <source>
        <dbReference type="SAM" id="Phobius"/>
    </source>
</evidence>
<dbReference type="OrthoDB" id="9999161at2"/>
<keyword evidence="2" id="KW-0472">Membrane</keyword>
<dbReference type="RefSeq" id="WP_071384331.1">
    <property type="nucleotide sequence ID" value="NZ_MLYO01000057.1"/>
</dbReference>
<reference evidence="3 4" key="1">
    <citation type="submission" date="2016-10" db="EMBL/GenBank/DDBJ databases">
        <title>Genome sequence of Streptomyces sp. MUSC 1.</title>
        <authorList>
            <person name="Lee L.-H."/>
            <person name="Ser H.-L."/>
            <person name="Law J.W.-F."/>
        </authorList>
    </citation>
    <scope>NUCLEOTIDE SEQUENCE [LARGE SCALE GENOMIC DNA]</scope>
    <source>
        <strain evidence="3 4">MUSC 1</strain>
    </source>
</reference>
<evidence type="ECO:0000313" key="4">
    <source>
        <dbReference type="Proteomes" id="UP000179642"/>
    </source>
</evidence>
<protein>
    <submittedName>
        <fullName evidence="3">Uncharacterized protein</fullName>
    </submittedName>
</protein>
<feature type="transmembrane region" description="Helical" evidence="2">
    <location>
        <begin position="79"/>
        <end position="98"/>
    </location>
</feature>
<comment type="caution">
    <text evidence="3">The sequence shown here is derived from an EMBL/GenBank/DDBJ whole genome shotgun (WGS) entry which is preliminary data.</text>
</comment>
<name>A0A1S2PV37_9ACTN</name>
<gene>
    <name evidence="3" type="ORF">BIV23_31165</name>
</gene>
<evidence type="ECO:0000256" key="1">
    <source>
        <dbReference type="SAM" id="MobiDB-lite"/>
    </source>
</evidence>
<dbReference type="EMBL" id="MLYO01000057">
    <property type="protein sequence ID" value="OIJ97691.1"/>
    <property type="molecule type" value="Genomic_DNA"/>
</dbReference>
<keyword evidence="2" id="KW-1133">Transmembrane helix</keyword>
<evidence type="ECO:0000313" key="3">
    <source>
        <dbReference type="EMBL" id="OIJ97691.1"/>
    </source>
</evidence>
<feature type="region of interest" description="Disordered" evidence="1">
    <location>
        <begin position="1"/>
        <end position="22"/>
    </location>
</feature>
<dbReference type="AlphaFoldDB" id="A0A1S2PV37"/>
<sequence length="152" mass="15593">MTAETAVESPDRTARGTADAAQRRAGRLRLPAPALVAAGAVTVGLGAWADQWYLPFAVGLAAGVLTGRHRPGRLRTAALLVLLGPVPWGALLVVRALSGDTITATARTTAGLAGLPASATVTIALTLLVALLQSASGSWFGRALLRCFAWDK</sequence>
<dbReference type="Proteomes" id="UP000179642">
    <property type="component" value="Unassembled WGS sequence"/>
</dbReference>
<accession>A0A1S2PV37</accession>